<sequence length="335" mass="38226">MRKGYCRLCWVGARADAAATGTKAESFLPGPGHQQLFFSRMTALWDRRPKPSAVEHGRRGRPRRPDPPAAPPPAAVWRQPALFEIRRDFAGRRSVGERAQRGNPWLDWARHSAHRLGEVRGWPRTMRLNVDQALVLVLADHADGDTVRYSDVFPALRARGLSVKRTTEVLDRIGVFADDRTPSFDLWLASKLDGLAAGIAHDVEDWARHVATVWNYLNRIRPVLLEWSNRYDHLREVTRADVLAHLDTVHGSQRQATIIALRSLFQRARKNGTIFKEPDQPHPRRPARGRRHPAPGARAHQRFRRRRPPPRRPADPRPRGSPRRPARVDPPPPAR</sequence>
<dbReference type="AlphaFoldDB" id="A0A918Q740"/>
<organism evidence="2 3">
    <name type="scientific">Streptomyces inusitatus</name>
    <dbReference type="NCBI Taxonomy" id="68221"/>
    <lineage>
        <taxon>Bacteria</taxon>
        <taxon>Bacillati</taxon>
        <taxon>Actinomycetota</taxon>
        <taxon>Actinomycetes</taxon>
        <taxon>Kitasatosporales</taxon>
        <taxon>Streptomycetaceae</taxon>
        <taxon>Streptomyces</taxon>
    </lineage>
</organism>
<gene>
    <name evidence="2" type="ORF">GCM10010387_33310</name>
</gene>
<dbReference type="EMBL" id="BMWG01000009">
    <property type="protein sequence ID" value="GGZ36584.1"/>
    <property type="molecule type" value="Genomic_DNA"/>
</dbReference>
<keyword evidence="3" id="KW-1185">Reference proteome</keyword>
<feature type="region of interest" description="Disordered" evidence="1">
    <location>
        <begin position="48"/>
        <end position="74"/>
    </location>
</feature>
<dbReference type="Proteomes" id="UP000630936">
    <property type="component" value="Unassembled WGS sequence"/>
</dbReference>
<comment type="caution">
    <text evidence="2">The sequence shown here is derived from an EMBL/GenBank/DDBJ whole genome shotgun (WGS) entry which is preliminary data.</text>
</comment>
<evidence type="ECO:0000256" key="1">
    <source>
        <dbReference type="SAM" id="MobiDB-lite"/>
    </source>
</evidence>
<reference evidence="2" key="2">
    <citation type="submission" date="2020-09" db="EMBL/GenBank/DDBJ databases">
        <authorList>
            <person name="Sun Q."/>
            <person name="Ohkuma M."/>
        </authorList>
    </citation>
    <scope>NUCLEOTIDE SEQUENCE</scope>
    <source>
        <strain evidence="2">JCM 4988</strain>
    </source>
</reference>
<evidence type="ECO:0008006" key="4">
    <source>
        <dbReference type="Google" id="ProtNLM"/>
    </source>
</evidence>
<reference evidence="2" key="1">
    <citation type="journal article" date="2014" name="Int. J. Syst. Evol. Microbiol.">
        <title>Complete genome sequence of Corynebacterium casei LMG S-19264T (=DSM 44701T), isolated from a smear-ripened cheese.</title>
        <authorList>
            <consortium name="US DOE Joint Genome Institute (JGI-PGF)"/>
            <person name="Walter F."/>
            <person name="Albersmeier A."/>
            <person name="Kalinowski J."/>
            <person name="Ruckert C."/>
        </authorList>
    </citation>
    <scope>NUCLEOTIDE SEQUENCE</scope>
    <source>
        <strain evidence="2">JCM 4988</strain>
    </source>
</reference>
<proteinExistence type="predicted"/>
<feature type="compositionally biased region" description="Basic residues" evidence="1">
    <location>
        <begin position="283"/>
        <end position="310"/>
    </location>
</feature>
<evidence type="ECO:0000313" key="2">
    <source>
        <dbReference type="EMBL" id="GGZ36584.1"/>
    </source>
</evidence>
<feature type="region of interest" description="Disordered" evidence="1">
    <location>
        <begin position="271"/>
        <end position="335"/>
    </location>
</feature>
<protein>
    <recommendedName>
        <fullName evidence="4">Core-binding (CB) domain-containing protein</fullName>
    </recommendedName>
</protein>
<name>A0A918Q740_9ACTN</name>
<evidence type="ECO:0000313" key="3">
    <source>
        <dbReference type="Proteomes" id="UP000630936"/>
    </source>
</evidence>
<feature type="compositionally biased region" description="Basic and acidic residues" evidence="1">
    <location>
        <begin position="48"/>
        <end position="57"/>
    </location>
</feature>
<accession>A0A918Q740</accession>